<feature type="region of interest" description="Disordered" evidence="2">
    <location>
        <begin position="1"/>
        <end position="49"/>
    </location>
</feature>
<dbReference type="EMBL" id="PDND01000121">
    <property type="protein sequence ID" value="PGH31613.1"/>
    <property type="molecule type" value="Genomic_DNA"/>
</dbReference>
<reference evidence="3 4" key="1">
    <citation type="submission" date="2017-10" db="EMBL/GenBank/DDBJ databases">
        <title>Comparative genomics in systemic dimorphic fungi from Ajellomycetaceae.</title>
        <authorList>
            <person name="Munoz J.F."/>
            <person name="Mcewen J.G."/>
            <person name="Clay O.K."/>
            <person name="Cuomo C.A."/>
        </authorList>
    </citation>
    <scope>NUCLEOTIDE SEQUENCE [LARGE SCALE GENOMIC DNA]</scope>
    <source>
        <strain evidence="3 4">UAMH4076</strain>
    </source>
</reference>
<evidence type="ECO:0000256" key="2">
    <source>
        <dbReference type="SAM" id="MobiDB-lite"/>
    </source>
</evidence>
<organism evidence="3 4">
    <name type="scientific">[Emmonsia] crescens</name>
    <dbReference type="NCBI Taxonomy" id="73230"/>
    <lineage>
        <taxon>Eukaryota</taxon>
        <taxon>Fungi</taxon>
        <taxon>Dikarya</taxon>
        <taxon>Ascomycota</taxon>
        <taxon>Pezizomycotina</taxon>
        <taxon>Eurotiomycetes</taxon>
        <taxon>Eurotiomycetidae</taxon>
        <taxon>Onygenales</taxon>
        <taxon>Ajellomycetaceae</taxon>
        <taxon>Emergomyces</taxon>
    </lineage>
</organism>
<sequence length="245" mass="28037">MSASGKAQPSDGPHGDFSGPPLPSPPGRAANDDMEQRQRRAPNATSSIPTEGTVKRFQFLAIIVNLVKENKNEDWVRDMPKYLTPSDVAVANGATTMMSDNDYTTGVERFERLCEVTERYESFLASWLALVDEFRRGILRRDRGPPRMTPLNSPRPDENSLYQLKADMKEREKQLNEQIRLKDLEINKQEDQCSQHIRKLPPFHCVRPFCSVASSRDQSFPNTFTLYLVIFWCFGAQTRQNLHTE</sequence>
<dbReference type="Proteomes" id="UP000226031">
    <property type="component" value="Unassembled WGS sequence"/>
</dbReference>
<accession>A0A2B7ZEK2</accession>
<keyword evidence="1" id="KW-0175">Coiled coil</keyword>
<gene>
    <name evidence="3" type="ORF">GX50_05604</name>
</gene>
<evidence type="ECO:0000313" key="4">
    <source>
        <dbReference type="Proteomes" id="UP000226031"/>
    </source>
</evidence>
<dbReference type="VEuPathDB" id="FungiDB:EMCG_03766"/>
<evidence type="ECO:0000256" key="1">
    <source>
        <dbReference type="SAM" id="Coils"/>
    </source>
</evidence>
<evidence type="ECO:0000313" key="3">
    <source>
        <dbReference type="EMBL" id="PGH31613.1"/>
    </source>
</evidence>
<name>A0A2B7ZEK2_9EURO</name>
<keyword evidence="4" id="KW-1185">Reference proteome</keyword>
<proteinExistence type="predicted"/>
<dbReference type="AlphaFoldDB" id="A0A2B7ZEK2"/>
<comment type="caution">
    <text evidence="3">The sequence shown here is derived from an EMBL/GenBank/DDBJ whole genome shotgun (WGS) entry which is preliminary data.</text>
</comment>
<feature type="coiled-coil region" evidence="1">
    <location>
        <begin position="165"/>
        <end position="192"/>
    </location>
</feature>
<protein>
    <submittedName>
        <fullName evidence="3">Uncharacterized protein</fullName>
    </submittedName>
</protein>